<name>A0ABQ7MFW7_BRACM</name>
<comment type="caution">
    <text evidence="1">The sequence shown here is derived from an EMBL/GenBank/DDBJ whole genome shotgun (WGS) entry which is preliminary data.</text>
</comment>
<dbReference type="EMBL" id="JADBGQ010000005">
    <property type="protein sequence ID" value="KAG5396411.1"/>
    <property type="molecule type" value="Genomic_DNA"/>
</dbReference>
<organism evidence="1 2">
    <name type="scientific">Brassica rapa subsp. trilocularis</name>
    <dbReference type="NCBI Taxonomy" id="1813537"/>
    <lineage>
        <taxon>Eukaryota</taxon>
        <taxon>Viridiplantae</taxon>
        <taxon>Streptophyta</taxon>
        <taxon>Embryophyta</taxon>
        <taxon>Tracheophyta</taxon>
        <taxon>Spermatophyta</taxon>
        <taxon>Magnoliopsida</taxon>
        <taxon>eudicotyledons</taxon>
        <taxon>Gunneridae</taxon>
        <taxon>Pentapetalae</taxon>
        <taxon>rosids</taxon>
        <taxon>malvids</taxon>
        <taxon>Brassicales</taxon>
        <taxon>Brassicaceae</taxon>
        <taxon>Brassiceae</taxon>
        <taxon>Brassica</taxon>
    </lineage>
</organism>
<gene>
    <name evidence="1" type="primary">A05g501570.1_BraROA</name>
    <name evidence="1" type="ORF">IGI04_018225</name>
</gene>
<sequence length="107" mass="12184">MSTHISEVRYLWDPAALFLCLASNTEPLPHKGPDLSAGAFKYSLYATYSLKRVTTSSMSAPIQRLYGKAKTLLTWLAWKATLYWLWNERNSRLHNNTFRSVDSLSGV</sequence>
<evidence type="ECO:0000313" key="1">
    <source>
        <dbReference type="EMBL" id="KAG5396411.1"/>
    </source>
</evidence>
<proteinExistence type="predicted"/>
<reference evidence="1 2" key="1">
    <citation type="submission" date="2021-03" db="EMBL/GenBank/DDBJ databases">
        <authorList>
            <person name="King G.J."/>
            <person name="Bancroft I."/>
            <person name="Baten A."/>
            <person name="Bloomfield J."/>
            <person name="Borpatragohain P."/>
            <person name="He Z."/>
            <person name="Irish N."/>
            <person name="Irwin J."/>
            <person name="Liu K."/>
            <person name="Mauleon R.P."/>
            <person name="Moore J."/>
            <person name="Morris R."/>
            <person name="Ostergaard L."/>
            <person name="Wang B."/>
            <person name="Wells R."/>
        </authorList>
    </citation>
    <scope>NUCLEOTIDE SEQUENCE [LARGE SCALE GENOMIC DNA]</scope>
    <source>
        <strain evidence="1">R-o-18</strain>
        <tissue evidence="1">Leaf</tissue>
    </source>
</reference>
<evidence type="ECO:0008006" key="3">
    <source>
        <dbReference type="Google" id="ProtNLM"/>
    </source>
</evidence>
<protein>
    <recommendedName>
        <fullName evidence="3">Reverse transcriptase zinc-binding domain-containing protein</fullName>
    </recommendedName>
</protein>
<dbReference type="Proteomes" id="UP000823674">
    <property type="component" value="Chromosome A05"/>
</dbReference>
<evidence type="ECO:0000313" key="2">
    <source>
        <dbReference type="Proteomes" id="UP000823674"/>
    </source>
</evidence>
<accession>A0ABQ7MFW7</accession>
<keyword evidence="2" id="KW-1185">Reference proteome</keyword>